<evidence type="ECO:0000256" key="4">
    <source>
        <dbReference type="ARBA" id="ARBA00023136"/>
    </source>
</evidence>
<reference evidence="6" key="1">
    <citation type="submission" date="2018-11" db="EMBL/GenBank/DDBJ databases">
        <authorList>
            <person name="Alioto T."/>
            <person name="Alioto T."/>
        </authorList>
    </citation>
    <scope>NUCLEOTIDE SEQUENCE</scope>
</reference>
<protein>
    <submittedName>
        <fullName evidence="6">Uncharacterized protein</fullName>
    </submittedName>
</protein>
<keyword evidence="3 5" id="KW-1133">Transmembrane helix</keyword>
<dbReference type="PANTHER" id="PTHR23507">
    <property type="entry name" value="ZGC:174356"/>
    <property type="match status" value="1"/>
</dbReference>
<keyword evidence="4 5" id="KW-0472">Membrane</keyword>
<evidence type="ECO:0000256" key="3">
    <source>
        <dbReference type="ARBA" id="ARBA00022989"/>
    </source>
</evidence>
<evidence type="ECO:0000313" key="7">
    <source>
        <dbReference type="Proteomes" id="UP000596742"/>
    </source>
</evidence>
<evidence type="ECO:0000256" key="5">
    <source>
        <dbReference type="SAM" id="Phobius"/>
    </source>
</evidence>
<dbReference type="GO" id="GO:0022857">
    <property type="term" value="F:transmembrane transporter activity"/>
    <property type="evidence" value="ECO:0007669"/>
    <property type="project" value="TreeGrafter"/>
</dbReference>
<feature type="transmembrane region" description="Helical" evidence="5">
    <location>
        <begin position="55"/>
        <end position="75"/>
    </location>
</feature>
<dbReference type="EMBL" id="UYJE01005813">
    <property type="protein sequence ID" value="VDI40588.1"/>
    <property type="molecule type" value="Genomic_DNA"/>
</dbReference>
<sequence length="97" mass="10557">MPIVRSIMSRMSPAHKIGSVFAGIAAIEFICNMASSLLANAVYDATVDIYKGFTFFVMAGYAGIGIVLCCVHIVGQRRHEEKTYLISTTEKASSQYS</sequence>
<comment type="caution">
    <text evidence="6">The sequence shown here is derived from an EMBL/GenBank/DDBJ whole genome shotgun (WGS) entry which is preliminary data.</text>
</comment>
<evidence type="ECO:0000256" key="1">
    <source>
        <dbReference type="ARBA" id="ARBA00004141"/>
    </source>
</evidence>
<keyword evidence="2 5" id="KW-0812">Transmembrane</keyword>
<name>A0A8B6EVC0_MYTGA</name>
<dbReference type="InterPro" id="IPR036259">
    <property type="entry name" value="MFS_trans_sf"/>
</dbReference>
<keyword evidence="7" id="KW-1185">Reference proteome</keyword>
<evidence type="ECO:0000256" key="2">
    <source>
        <dbReference type="ARBA" id="ARBA00022692"/>
    </source>
</evidence>
<dbReference type="SUPFAM" id="SSF103473">
    <property type="entry name" value="MFS general substrate transporter"/>
    <property type="match status" value="1"/>
</dbReference>
<dbReference type="Proteomes" id="UP000596742">
    <property type="component" value="Unassembled WGS sequence"/>
</dbReference>
<feature type="transmembrane region" description="Helical" evidence="5">
    <location>
        <begin position="20"/>
        <end position="43"/>
    </location>
</feature>
<proteinExistence type="predicted"/>
<dbReference type="AlphaFoldDB" id="A0A8B6EVC0"/>
<dbReference type="OrthoDB" id="6147058at2759"/>
<dbReference type="PANTHER" id="PTHR23507:SF1">
    <property type="entry name" value="FI18259P1-RELATED"/>
    <property type="match status" value="1"/>
</dbReference>
<dbReference type="GO" id="GO:0016020">
    <property type="term" value="C:membrane"/>
    <property type="evidence" value="ECO:0007669"/>
    <property type="project" value="UniProtKB-SubCell"/>
</dbReference>
<evidence type="ECO:0000313" key="6">
    <source>
        <dbReference type="EMBL" id="VDI40588.1"/>
    </source>
</evidence>
<organism evidence="6 7">
    <name type="scientific">Mytilus galloprovincialis</name>
    <name type="common">Mediterranean mussel</name>
    <dbReference type="NCBI Taxonomy" id="29158"/>
    <lineage>
        <taxon>Eukaryota</taxon>
        <taxon>Metazoa</taxon>
        <taxon>Spiralia</taxon>
        <taxon>Lophotrochozoa</taxon>
        <taxon>Mollusca</taxon>
        <taxon>Bivalvia</taxon>
        <taxon>Autobranchia</taxon>
        <taxon>Pteriomorphia</taxon>
        <taxon>Mytilida</taxon>
        <taxon>Mytiloidea</taxon>
        <taxon>Mytilidae</taxon>
        <taxon>Mytilinae</taxon>
        <taxon>Mytilus</taxon>
    </lineage>
</organism>
<gene>
    <name evidence="6" type="ORF">MGAL_10B082094</name>
</gene>
<comment type="subcellular location">
    <subcellularLocation>
        <location evidence="1">Membrane</location>
        <topology evidence="1">Multi-pass membrane protein</topology>
    </subcellularLocation>
</comment>
<accession>A0A8B6EVC0</accession>